<evidence type="ECO:0000313" key="3">
    <source>
        <dbReference type="Proteomes" id="UP000604730"/>
    </source>
</evidence>
<organism evidence="2 3">
    <name type="scientific">Catonella massiliensis</name>
    <dbReference type="NCBI Taxonomy" id="2799636"/>
    <lineage>
        <taxon>Bacteria</taxon>
        <taxon>Bacillati</taxon>
        <taxon>Bacillota</taxon>
        <taxon>Clostridia</taxon>
        <taxon>Lachnospirales</taxon>
        <taxon>Lachnospiraceae</taxon>
        <taxon>Catonella</taxon>
    </lineage>
</organism>
<comment type="caution">
    <text evidence="2">The sequence shown here is derived from an EMBL/GenBank/DDBJ whole genome shotgun (WGS) entry which is preliminary data.</text>
</comment>
<dbReference type="Proteomes" id="UP000604730">
    <property type="component" value="Unassembled WGS sequence"/>
</dbReference>
<keyword evidence="1" id="KW-0812">Transmembrane</keyword>
<evidence type="ECO:0000256" key="1">
    <source>
        <dbReference type="SAM" id="Phobius"/>
    </source>
</evidence>
<dbReference type="EMBL" id="JAEPRJ010000001">
    <property type="protein sequence ID" value="MBK5898068.1"/>
    <property type="molecule type" value="Genomic_DNA"/>
</dbReference>
<accession>A0ABS1J1N3</accession>
<gene>
    <name evidence="2" type="ORF">JJN12_09825</name>
</gene>
<feature type="transmembrane region" description="Helical" evidence="1">
    <location>
        <begin position="217"/>
        <end position="234"/>
    </location>
</feature>
<dbReference type="RefSeq" id="WP_208429511.1">
    <property type="nucleotide sequence ID" value="NZ_JAEPRJ010000001.1"/>
</dbReference>
<keyword evidence="1" id="KW-1133">Transmembrane helix</keyword>
<keyword evidence="1" id="KW-0472">Membrane</keyword>
<proteinExistence type="predicted"/>
<protein>
    <submittedName>
        <fullName evidence="2">Uncharacterized protein</fullName>
    </submittedName>
</protein>
<sequence>MITLYYYCSYDGSPIGFNLGKIELQEQIPVVQELSDKNIDTFIRGCFETGILRSAFGKINNLNSNNEYFLLKRKLVCKKDNCNYYMNIAIVTDEWNQFCSFMKGSDEDNRLAEIVLNSMVISNNKEFGYSIKTDKIMELLSVGYEKICECNMQMLRRVENEDAFFVILSTQNPDISLLRSKLCVAQNSGRQIIDITGQSGRIISFGKKKTASIRNHIVIMLAVIIMIVLGIAILK</sequence>
<evidence type="ECO:0000313" key="2">
    <source>
        <dbReference type="EMBL" id="MBK5898068.1"/>
    </source>
</evidence>
<keyword evidence="3" id="KW-1185">Reference proteome</keyword>
<reference evidence="2 3" key="1">
    <citation type="submission" date="2021-01" db="EMBL/GenBank/DDBJ databases">
        <title>Isolation and description of Catonella massiliensis sp. nov., a novel Catonella species, isolated from a stable periodontitis subject.</title>
        <authorList>
            <person name="Antezack A."/>
            <person name="Boxberger M."/>
            <person name="La Scola B."/>
            <person name="Monnet-Corti V."/>
        </authorList>
    </citation>
    <scope>NUCLEOTIDE SEQUENCE [LARGE SCALE GENOMIC DNA]</scope>
    <source>
        <strain evidence="2 3">Marseille-Q4567</strain>
    </source>
</reference>
<name>A0ABS1J1N3_9FIRM</name>